<organism evidence="1 2">
    <name type="scientific">Trypanosoma vivax (strain Y486)</name>
    <dbReference type="NCBI Taxonomy" id="1055687"/>
    <lineage>
        <taxon>Eukaryota</taxon>
        <taxon>Discoba</taxon>
        <taxon>Euglenozoa</taxon>
        <taxon>Kinetoplastea</taxon>
        <taxon>Metakinetoplastina</taxon>
        <taxon>Trypanosomatida</taxon>
        <taxon>Trypanosomatidae</taxon>
        <taxon>Trypanosoma</taxon>
        <taxon>Duttonella</taxon>
    </lineage>
</organism>
<reference evidence="1 2" key="1">
    <citation type="journal article" date="2012" name="Proc. Natl. Acad. Sci. U.S.A.">
        <title>Antigenic diversity is generated by distinct evolutionary mechanisms in African trypanosome species.</title>
        <authorList>
            <person name="Jackson A.P."/>
            <person name="Berry A."/>
            <person name="Aslett M."/>
            <person name="Allison H.C."/>
            <person name="Burton P."/>
            <person name="Vavrova-Anderson J."/>
            <person name="Brown R."/>
            <person name="Browne H."/>
            <person name="Corton N."/>
            <person name="Hauser H."/>
            <person name="Gamble J."/>
            <person name="Gilderthorp R."/>
            <person name="Marcello L."/>
            <person name="McQuillan J."/>
            <person name="Otto T.D."/>
            <person name="Quail M.A."/>
            <person name="Sanders M.J."/>
            <person name="van Tonder A."/>
            <person name="Ginger M.L."/>
            <person name="Field M.C."/>
            <person name="Barry J.D."/>
            <person name="Hertz-Fowler C."/>
            <person name="Berriman M."/>
        </authorList>
    </citation>
    <scope>NUCLEOTIDE SEQUENCE</scope>
    <source>
        <strain evidence="1 2">Y486</strain>
    </source>
</reference>
<dbReference type="AlphaFoldDB" id="F9WNL7"/>
<accession>F9WNL7</accession>
<gene>
    <name evidence="1" type="ORF">TvY486_0018390</name>
</gene>
<sequence length="26" mass="2950">MASAVVVTQEIFKKRVQTTRIESKSL</sequence>
<dbReference type="Proteomes" id="UP000009027">
    <property type="component" value="Unassembled WGS sequence"/>
</dbReference>
<keyword evidence="2" id="KW-1185">Reference proteome</keyword>
<name>F9WNL7_TRYVY</name>
<protein>
    <submittedName>
        <fullName evidence="1">Uncharacterized protein</fullName>
    </submittedName>
</protein>
<evidence type="ECO:0000313" key="2">
    <source>
        <dbReference type="Proteomes" id="UP000009027"/>
    </source>
</evidence>
<dbReference type="EMBL" id="CAEX01002677">
    <property type="protein sequence ID" value="CCD19135.1"/>
    <property type="molecule type" value="Genomic_DNA"/>
</dbReference>
<proteinExistence type="predicted"/>
<evidence type="ECO:0000313" key="1">
    <source>
        <dbReference type="EMBL" id="CCD19135.1"/>
    </source>
</evidence>
<dbReference type="VEuPathDB" id="TriTrypDB:TvY486_0018390"/>